<evidence type="ECO:0000313" key="7">
    <source>
        <dbReference type="Proteomes" id="UP000230069"/>
    </source>
</evidence>
<feature type="short sequence motif" description="GXGXXG" evidence="3">
    <location>
        <begin position="22"/>
        <end position="27"/>
    </location>
</feature>
<dbReference type="SUPFAM" id="SSF52151">
    <property type="entry name" value="FabD/lysophospholipase-like"/>
    <property type="match status" value="1"/>
</dbReference>
<dbReference type="EMBL" id="KZ305055">
    <property type="protein sequence ID" value="PIA34135.1"/>
    <property type="molecule type" value="Genomic_DNA"/>
</dbReference>
<evidence type="ECO:0000256" key="4">
    <source>
        <dbReference type="RuleBase" id="RU361262"/>
    </source>
</evidence>
<keyword evidence="7" id="KW-1185">Reference proteome</keyword>
<protein>
    <recommendedName>
        <fullName evidence="4">Patatin</fullName>
        <ecNumber evidence="4">3.1.1.-</ecNumber>
    </recommendedName>
</protein>
<feature type="short sequence motif" description="DGA/G" evidence="3">
    <location>
        <begin position="245"/>
        <end position="247"/>
    </location>
</feature>
<dbReference type="InParanoid" id="A0A2G5CS61"/>
<dbReference type="GO" id="GO:0016042">
    <property type="term" value="P:lipid catabolic process"/>
    <property type="evidence" value="ECO:0007669"/>
    <property type="project" value="UniProtKB-UniRule"/>
</dbReference>
<organism evidence="6 7">
    <name type="scientific">Aquilegia coerulea</name>
    <name type="common">Rocky mountain columbine</name>
    <dbReference type="NCBI Taxonomy" id="218851"/>
    <lineage>
        <taxon>Eukaryota</taxon>
        <taxon>Viridiplantae</taxon>
        <taxon>Streptophyta</taxon>
        <taxon>Embryophyta</taxon>
        <taxon>Tracheophyta</taxon>
        <taxon>Spermatophyta</taxon>
        <taxon>Magnoliopsida</taxon>
        <taxon>Ranunculales</taxon>
        <taxon>Ranunculaceae</taxon>
        <taxon>Thalictroideae</taxon>
        <taxon>Aquilegia</taxon>
    </lineage>
</organism>
<evidence type="ECO:0000256" key="1">
    <source>
        <dbReference type="ARBA" id="ARBA00010240"/>
    </source>
</evidence>
<dbReference type="GO" id="GO:0004620">
    <property type="term" value="F:phospholipase activity"/>
    <property type="evidence" value="ECO:0007669"/>
    <property type="project" value="TreeGrafter"/>
</dbReference>
<name>A0A2G5CS61_AQUCA</name>
<dbReference type="InterPro" id="IPR016035">
    <property type="entry name" value="Acyl_Trfase/lysoPLipase"/>
</dbReference>
<feature type="short sequence motif" description="GXSXG" evidence="3">
    <location>
        <begin position="60"/>
        <end position="64"/>
    </location>
</feature>
<feature type="active site" description="Nucleophile" evidence="3">
    <location>
        <position position="62"/>
    </location>
</feature>
<dbReference type="PANTHER" id="PTHR32176">
    <property type="entry name" value="XYLOSE ISOMERASE"/>
    <property type="match status" value="1"/>
</dbReference>
<gene>
    <name evidence="6" type="ORF">AQUCO_03800006v1</name>
</gene>
<feature type="active site" description="Proton acceptor" evidence="3">
    <location>
        <position position="245"/>
    </location>
</feature>
<comment type="similarity">
    <text evidence="1 4">Belongs to the patatin family.</text>
</comment>
<dbReference type="OrthoDB" id="1658288at2759"/>
<dbReference type="PANTHER" id="PTHR32176:SF120">
    <property type="entry name" value="PATATIN"/>
    <property type="match status" value="1"/>
</dbReference>
<comment type="function">
    <text evidence="4">Lipolytic acyl hydrolase (LAH).</text>
</comment>
<evidence type="ECO:0000313" key="6">
    <source>
        <dbReference type="EMBL" id="PIA34135.1"/>
    </source>
</evidence>
<dbReference type="AlphaFoldDB" id="A0A2G5CS61"/>
<accession>A0A2G5CS61</accession>
<proteinExistence type="inferred from homology"/>
<comment type="domain">
    <text evidence="4">The nitrogen atoms of the two glycine residues in the GGXR motif define the oxyanion hole, and stabilize the oxyanion that forms during the nucleophilic attack by the catalytic serine during substrate cleavage.</text>
</comment>
<keyword evidence="3 4" id="KW-0378">Hydrolase</keyword>
<sequence>MASSAITFPAKGKLIRVLSIDGGGVKGLIPGVMLEYLESQLQELDGEDVRLADYFDVVTGTSTGGLIATMITAPNPKNRPFYAAKDIVPFYLEHCPKIFPQKNKGIRFGGPERDPRTSMDAKPAPSSLWPSLIVGLLGMAANVMDAVKAINGPKYDGKYLRTLLQEFLPETKLNQTLTPVIIPTFDIKHLQPIIFSTFEADRDELKNPLLSDVCISTSAAPIFLPAHHFKTSNSKKEERCFNLIDGGVAANNPTLIAMSMITRELLMQKQRFFASNPLDYGRFPSNIIRHRISQRGIQV</sequence>
<reference evidence="6 7" key="1">
    <citation type="submission" date="2017-09" db="EMBL/GenBank/DDBJ databases">
        <title>WGS assembly of Aquilegia coerulea Goldsmith.</title>
        <authorList>
            <person name="Hodges S."/>
            <person name="Kramer E."/>
            <person name="Nordborg M."/>
            <person name="Tomkins J."/>
            <person name="Borevitz J."/>
            <person name="Derieg N."/>
            <person name="Yan J."/>
            <person name="Mihaltcheva S."/>
            <person name="Hayes R.D."/>
            <person name="Rokhsar D."/>
        </authorList>
    </citation>
    <scope>NUCLEOTIDE SEQUENCE [LARGE SCALE GENOMIC DNA]</scope>
    <source>
        <strain evidence="7">cv. Goldsmith</strain>
    </source>
</reference>
<feature type="domain" description="PNPLA" evidence="5">
    <location>
        <begin position="18"/>
        <end position="258"/>
    </location>
</feature>
<dbReference type="EC" id="3.1.1.-" evidence="4"/>
<keyword evidence="3 4" id="KW-0442">Lipid degradation</keyword>
<dbReference type="Proteomes" id="UP000230069">
    <property type="component" value="Unassembled WGS sequence"/>
</dbReference>
<dbReference type="InterPro" id="IPR002641">
    <property type="entry name" value="PNPLA_dom"/>
</dbReference>
<evidence type="ECO:0000256" key="3">
    <source>
        <dbReference type="PROSITE-ProRule" id="PRU01161"/>
    </source>
</evidence>
<evidence type="ECO:0000259" key="5">
    <source>
        <dbReference type="PROSITE" id="PS51635"/>
    </source>
</evidence>
<evidence type="ECO:0000256" key="2">
    <source>
        <dbReference type="ARBA" id="ARBA00023098"/>
    </source>
</evidence>
<dbReference type="GO" id="GO:0047372">
    <property type="term" value="F:monoacylglycerol lipase activity"/>
    <property type="evidence" value="ECO:0007669"/>
    <property type="project" value="TreeGrafter"/>
</dbReference>
<dbReference type="Pfam" id="PF01734">
    <property type="entry name" value="Patatin"/>
    <property type="match status" value="1"/>
</dbReference>
<keyword evidence="2 3" id="KW-0443">Lipid metabolism</keyword>
<dbReference type="Gene3D" id="3.40.1090.10">
    <property type="entry name" value="Cytosolic phospholipase A2 catalytic domain"/>
    <property type="match status" value="1"/>
</dbReference>
<dbReference type="PROSITE" id="PS51635">
    <property type="entry name" value="PNPLA"/>
    <property type="match status" value="1"/>
</dbReference>